<name>X1R2Y8_9ZZZZ</name>
<dbReference type="InterPro" id="IPR036393">
    <property type="entry name" value="AceGlu_kinase-like_sf"/>
</dbReference>
<dbReference type="SUPFAM" id="SSF53633">
    <property type="entry name" value="Carbamate kinase-like"/>
    <property type="match status" value="1"/>
</dbReference>
<comment type="caution">
    <text evidence="1">The sequence shown here is derived from an EMBL/GenBank/DDBJ whole genome shotgun (WGS) entry which is preliminary data.</text>
</comment>
<proteinExistence type="predicted"/>
<dbReference type="AlphaFoldDB" id="X1R2Y8"/>
<sequence length="46" mass="5158">MVTTKYKRILLKLSGEAFKGEADYGIDAATLIRIAKQIKRVMEMGV</sequence>
<accession>X1R2Y8</accession>
<reference evidence="1" key="1">
    <citation type="journal article" date="2014" name="Front. Microbiol.">
        <title>High frequency of phylogenetically diverse reductive dehalogenase-homologous genes in deep subseafloor sedimentary metagenomes.</title>
        <authorList>
            <person name="Kawai M."/>
            <person name="Futagami T."/>
            <person name="Toyoda A."/>
            <person name="Takaki Y."/>
            <person name="Nishi S."/>
            <person name="Hori S."/>
            <person name="Arai W."/>
            <person name="Tsubouchi T."/>
            <person name="Morono Y."/>
            <person name="Uchiyama I."/>
            <person name="Ito T."/>
            <person name="Fujiyama A."/>
            <person name="Inagaki F."/>
            <person name="Takami H."/>
        </authorList>
    </citation>
    <scope>NUCLEOTIDE SEQUENCE</scope>
    <source>
        <strain evidence="1">Expedition CK06-06</strain>
    </source>
</reference>
<dbReference type="Gene3D" id="3.40.1160.10">
    <property type="entry name" value="Acetylglutamate kinase-like"/>
    <property type="match status" value="1"/>
</dbReference>
<dbReference type="EMBL" id="BARV01038139">
    <property type="protein sequence ID" value="GAI57455.1"/>
    <property type="molecule type" value="Genomic_DNA"/>
</dbReference>
<evidence type="ECO:0000313" key="1">
    <source>
        <dbReference type="EMBL" id="GAI57455.1"/>
    </source>
</evidence>
<protein>
    <recommendedName>
        <fullName evidence="2">Aspartate/glutamate/uridylate kinase domain-containing protein</fullName>
    </recommendedName>
</protein>
<gene>
    <name evidence="1" type="ORF">S06H3_58840</name>
</gene>
<feature type="non-terminal residue" evidence="1">
    <location>
        <position position="46"/>
    </location>
</feature>
<evidence type="ECO:0008006" key="2">
    <source>
        <dbReference type="Google" id="ProtNLM"/>
    </source>
</evidence>
<organism evidence="1">
    <name type="scientific">marine sediment metagenome</name>
    <dbReference type="NCBI Taxonomy" id="412755"/>
    <lineage>
        <taxon>unclassified sequences</taxon>
        <taxon>metagenomes</taxon>
        <taxon>ecological metagenomes</taxon>
    </lineage>
</organism>